<dbReference type="GO" id="GO:0005921">
    <property type="term" value="C:gap junction"/>
    <property type="evidence" value="ECO:0007669"/>
    <property type="project" value="UniProtKB-SubCell"/>
</dbReference>
<dbReference type="VEuPathDB" id="VectorBase:LDEU012155"/>
<evidence type="ECO:0000256" key="1">
    <source>
        <dbReference type="ARBA" id="ARBA00004610"/>
    </source>
</evidence>
<sequence>MLFTNLFLNGGFSTLGYDWYSHKSKSTSIYHDPLVRIFPRQAKCTYYETESSEKLEEIESLCLLPLNVHIAHIFLFLWVWYLQRYLYLFLDCCISSHRFDTKFYTVIVNFMTGKIMNLGYWFVLYTIARNIKSSDFVAVADELMQEHFNEDGTFKKSETIRNELGKQVEIEMNSI</sequence>
<keyword evidence="4" id="KW-1003">Cell membrane</keyword>
<comment type="similarity">
    <text evidence="12">Belongs to the pannexin family.</text>
</comment>
<protein>
    <recommendedName>
        <fullName evidence="12">Innexin</fullName>
    </recommendedName>
</protein>
<dbReference type="OrthoDB" id="5867527at2759"/>
<comment type="function">
    <text evidence="12">Structural component of the gap junctions.</text>
</comment>
<keyword evidence="5 12" id="KW-0812">Transmembrane</keyword>
<dbReference type="InterPro" id="IPR000990">
    <property type="entry name" value="Innexin"/>
</dbReference>
<accession>A0A443RX00</accession>
<gene>
    <name evidence="12" type="primary">inx</name>
    <name evidence="13" type="ORF">B4U80_09926</name>
</gene>
<dbReference type="Proteomes" id="UP000288716">
    <property type="component" value="Unassembled WGS sequence"/>
</dbReference>
<evidence type="ECO:0000256" key="3">
    <source>
        <dbReference type="ARBA" id="ARBA00022448"/>
    </source>
</evidence>
<comment type="caution">
    <text evidence="12">Lacks conserved residue(s) required for the propagation of feature annotation.</text>
</comment>
<comment type="caution">
    <text evidence="13">The sequence shown here is derived from an EMBL/GenBank/DDBJ whole genome shotgun (WGS) entry which is preliminary data.</text>
</comment>
<evidence type="ECO:0000256" key="11">
    <source>
        <dbReference type="ARBA" id="ARBA00023303"/>
    </source>
</evidence>
<comment type="subcellular location">
    <subcellularLocation>
        <location evidence="1">Cell junction</location>
        <location evidence="1">Gap junction</location>
    </subcellularLocation>
    <subcellularLocation>
        <location evidence="2 12">Cell membrane</location>
        <topology evidence="2 12">Multi-pass membrane protein</topology>
    </subcellularLocation>
</comment>
<evidence type="ECO:0000313" key="13">
    <source>
        <dbReference type="EMBL" id="RWS19886.1"/>
    </source>
</evidence>
<dbReference type="EMBL" id="NCKV01021869">
    <property type="protein sequence ID" value="RWS19886.1"/>
    <property type="molecule type" value="Genomic_DNA"/>
</dbReference>
<keyword evidence="3 12" id="KW-0813">Transport</keyword>
<keyword evidence="8 12" id="KW-1133">Transmembrane helix</keyword>
<evidence type="ECO:0000313" key="14">
    <source>
        <dbReference type="Proteomes" id="UP000288716"/>
    </source>
</evidence>
<reference evidence="13 14" key="1">
    <citation type="journal article" date="2018" name="Gigascience">
        <title>Genomes of trombidid mites reveal novel predicted allergens and laterally-transferred genes associated with secondary metabolism.</title>
        <authorList>
            <person name="Dong X."/>
            <person name="Chaisiri K."/>
            <person name="Xia D."/>
            <person name="Armstrong S.D."/>
            <person name="Fang Y."/>
            <person name="Donnelly M.J."/>
            <person name="Kadowaki T."/>
            <person name="McGarry J.W."/>
            <person name="Darby A.C."/>
            <person name="Makepeace B.L."/>
        </authorList>
    </citation>
    <scope>NUCLEOTIDE SEQUENCE [LARGE SCALE GENOMIC DNA]</scope>
    <source>
        <strain evidence="13">UoL-UT</strain>
    </source>
</reference>
<evidence type="ECO:0000256" key="4">
    <source>
        <dbReference type="ARBA" id="ARBA00022475"/>
    </source>
</evidence>
<evidence type="ECO:0000256" key="7">
    <source>
        <dbReference type="ARBA" id="ARBA00022949"/>
    </source>
</evidence>
<feature type="non-terminal residue" evidence="13">
    <location>
        <position position="175"/>
    </location>
</feature>
<keyword evidence="9 12" id="KW-0406">Ion transport</keyword>
<evidence type="ECO:0000256" key="6">
    <source>
        <dbReference type="ARBA" id="ARBA00022868"/>
    </source>
</evidence>
<name>A0A443RX00_9ACAR</name>
<dbReference type="GO" id="GO:0005886">
    <property type="term" value="C:plasma membrane"/>
    <property type="evidence" value="ECO:0007669"/>
    <property type="project" value="UniProtKB-SubCell"/>
</dbReference>
<evidence type="ECO:0000256" key="5">
    <source>
        <dbReference type="ARBA" id="ARBA00022692"/>
    </source>
</evidence>
<dbReference type="STRING" id="299467.A0A443RX00"/>
<proteinExistence type="inferred from homology"/>
<evidence type="ECO:0000256" key="10">
    <source>
        <dbReference type="ARBA" id="ARBA00023136"/>
    </source>
</evidence>
<organism evidence="13 14">
    <name type="scientific">Leptotrombidium deliense</name>
    <dbReference type="NCBI Taxonomy" id="299467"/>
    <lineage>
        <taxon>Eukaryota</taxon>
        <taxon>Metazoa</taxon>
        <taxon>Ecdysozoa</taxon>
        <taxon>Arthropoda</taxon>
        <taxon>Chelicerata</taxon>
        <taxon>Arachnida</taxon>
        <taxon>Acari</taxon>
        <taxon>Acariformes</taxon>
        <taxon>Trombidiformes</taxon>
        <taxon>Prostigmata</taxon>
        <taxon>Anystina</taxon>
        <taxon>Parasitengona</taxon>
        <taxon>Trombiculoidea</taxon>
        <taxon>Trombiculidae</taxon>
        <taxon>Leptotrombidium</taxon>
    </lineage>
</organism>
<dbReference type="GO" id="GO:0034220">
    <property type="term" value="P:monoatomic ion transmembrane transport"/>
    <property type="evidence" value="ECO:0007669"/>
    <property type="project" value="UniProtKB-KW"/>
</dbReference>
<dbReference type="Pfam" id="PF00876">
    <property type="entry name" value="Innexin"/>
    <property type="match status" value="1"/>
</dbReference>
<evidence type="ECO:0000256" key="2">
    <source>
        <dbReference type="ARBA" id="ARBA00004651"/>
    </source>
</evidence>
<dbReference type="AlphaFoldDB" id="A0A443RX00"/>
<dbReference type="PROSITE" id="PS51013">
    <property type="entry name" value="PANNEXIN"/>
    <property type="match status" value="1"/>
</dbReference>
<evidence type="ECO:0000256" key="8">
    <source>
        <dbReference type="ARBA" id="ARBA00022989"/>
    </source>
</evidence>
<evidence type="ECO:0000256" key="12">
    <source>
        <dbReference type="RuleBase" id="RU010713"/>
    </source>
</evidence>
<keyword evidence="14" id="KW-1185">Reference proteome</keyword>
<evidence type="ECO:0000256" key="9">
    <source>
        <dbReference type="ARBA" id="ARBA00023065"/>
    </source>
</evidence>
<feature type="transmembrane region" description="Helical" evidence="12">
    <location>
        <begin position="61"/>
        <end position="83"/>
    </location>
</feature>
<keyword evidence="6" id="KW-0303">Gap junction</keyword>
<keyword evidence="7" id="KW-0965">Cell junction</keyword>
<feature type="transmembrane region" description="Helical" evidence="12">
    <location>
        <begin position="103"/>
        <end position="124"/>
    </location>
</feature>
<keyword evidence="11 12" id="KW-0407">Ion channel</keyword>
<keyword evidence="10 12" id="KW-0472">Membrane</keyword>